<reference evidence="1 2" key="1">
    <citation type="submission" date="2018-07" db="EMBL/GenBank/DDBJ databases">
        <title>Genome sequences of Haloplanus sp. CBA1112.</title>
        <authorList>
            <person name="Kim Y.B."/>
            <person name="Roh S.W."/>
        </authorList>
    </citation>
    <scope>NUCLEOTIDE SEQUENCE [LARGE SCALE GENOMIC DNA]</scope>
    <source>
        <strain evidence="1 2">CBA1112</strain>
    </source>
</reference>
<protein>
    <submittedName>
        <fullName evidence="1">Uncharacterized protein</fullName>
    </submittedName>
</protein>
<dbReference type="EMBL" id="CP031148">
    <property type="protein sequence ID" value="AXG10863.1"/>
    <property type="molecule type" value="Genomic_DNA"/>
</dbReference>
<dbReference type="AlphaFoldDB" id="A0A345EF91"/>
<evidence type="ECO:0000313" key="1">
    <source>
        <dbReference type="EMBL" id="AXG10863.1"/>
    </source>
</evidence>
<dbReference type="KEGG" id="haq:DU484_13975"/>
<proteinExistence type="predicted"/>
<organism evidence="1 2">
    <name type="scientific">Haloplanus rubicundus</name>
    <dbReference type="NCBI Taxonomy" id="1547898"/>
    <lineage>
        <taxon>Archaea</taxon>
        <taxon>Methanobacteriati</taxon>
        <taxon>Methanobacteriota</taxon>
        <taxon>Stenosarchaea group</taxon>
        <taxon>Halobacteria</taxon>
        <taxon>Halobacteriales</taxon>
        <taxon>Haloferacaceae</taxon>
        <taxon>Haloplanus</taxon>
    </lineage>
</organism>
<gene>
    <name evidence="1" type="ORF">DU484_13975</name>
</gene>
<evidence type="ECO:0000313" key="2">
    <source>
        <dbReference type="Proteomes" id="UP000252985"/>
    </source>
</evidence>
<name>A0A345EF91_9EURY</name>
<sequence length="187" mass="21151">MDIRDSFLHGKPRGNCRGVQIHGGSADSVFLLTSETHCRLQHFVVNQCVHHFVSEGTKVCTWTSEGFSIRIIFPFSGFACKGGPLLNQVIFGERTPQYESQTFLPEIVHAFQVAVMLYCLRLCELAQTFRSVLADSLLRANESEFFSLSLADPLNECQILRWRCSFFTLYGLPCVCRLHEAIAENIL</sequence>
<dbReference type="Proteomes" id="UP000252985">
    <property type="component" value="Chromosome"/>
</dbReference>
<accession>A0A345EF91</accession>